<accession>A0ABV7YF58</accession>
<dbReference type="EMBL" id="JBHRZH010000018">
    <property type="protein sequence ID" value="MFC3763488.1"/>
    <property type="molecule type" value="Genomic_DNA"/>
</dbReference>
<gene>
    <name evidence="2" type="ORF">ACFOUW_21800</name>
</gene>
<proteinExistence type="predicted"/>
<name>A0ABV7YF58_9ACTN</name>
<feature type="transmembrane region" description="Helical" evidence="1">
    <location>
        <begin position="20"/>
        <end position="44"/>
    </location>
</feature>
<reference evidence="3" key="1">
    <citation type="journal article" date="2019" name="Int. J. Syst. Evol. Microbiol.">
        <title>The Global Catalogue of Microorganisms (GCM) 10K type strain sequencing project: providing services to taxonomists for standard genome sequencing and annotation.</title>
        <authorList>
            <consortium name="The Broad Institute Genomics Platform"/>
            <consortium name="The Broad Institute Genome Sequencing Center for Infectious Disease"/>
            <person name="Wu L."/>
            <person name="Ma J."/>
        </authorList>
    </citation>
    <scope>NUCLEOTIDE SEQUENCE [LARGE SCALE GENOMIC DNA]</scope>
    <source>
        <strain evidence="3">CGMCC 4.7241</strain>
    </source>
</reference>
<comment type="caution">
    <text evidence="2">The sequence shown here is derived from an EMBL/GenBank/DDBJ whole genome shotgun (WGS) entry which is preliminary data.</text>
</comment>
<protein>
    <submittedName>
        <fullName evidence="2">Uncharacterized protein</fullName>
    </submittedName>
</protein>
<dbReference type="Proteomes" id="UP001595699">
    <property type="component" value="Unassembled WGS sequence"/>
</dbReference>
<organism evidence="2 3">
    <name type="scientific">Tenggerimyces flavus</name>
    <dbReference type="NCBI Taxonomy" id="1708749"/>
    <lineage>
        <taxon>Bacteria</taxon>
        <taxon>Bacillati</taxon>
        <taxon>Actinomycetota</taxon>
        <taxon>Actinomycetes</taxon>
        <taxon>Propionibacteriales</taxon>
        <taxon>Nocardioidaceae</taxon>
        <taxon>Tenggerimyces</taxon>
    </lineage>
</organism>
<keyword evidence="1" id="KW-0472">Membrane</keyword>
<evidence type="ECO:0000313" key="3">
    <source>
        <dbReference type="Proteomes" id="UP001595699"/>
    </source>
</evidence>
<keyword evidence="1" id="KW-1133">Transmembrane helix</keyword>
<keyword evidence="1" id="KW-0812">Transmembrane</keyword>
<keyword evidence="3" id="KW-1185">Reference proteome</keyword>
<evidence type="ECO:0000256" key="1">
    <source>
        <dbReference type="SAM" id="Phobius"/>
    </source>
</evidence>
<dbReference type="RefSeq" id="WP_205117840.1">
    <property type="nucleotide sequence ID" value="NZ_JAFBCM010000001.1"/>
</dbReference>
<evidence type="ECO:0000313" key="2">
    <source>
        <dbReference type="EMBL" id="MFC3763488.1"/>
    </source>
</evidence>
<sequence length="85" mass="9400">MPQLVTVRVNQPDHRPIRIWVPVLPIVLLLSPFLILALLAAAVAGQLYRVDVPQVLDAGWRIVCALPGTQIDVHEGRTDVLVTFD</sequence>